<organism evidence="1 2">
    <name type="scientific">Rhizobium tibeticum</name>
    <dbReference type="NCBI Taxonomy" id="501024"/>
    <lineage>
        <taxon>Bacteria</taxon>
        <taxon>Pseudomonadati</taxon>
        <taxon>Pseudomonadota</taxon>
        <taxon>Alphaproteobacteria</taxon>
        <taxon>Hyphomicrobiales</taxon>
        <taxon>Rhizobiaceae</taxon>
        <taxon>Rhizobium/Agrobacterium group</taxon>
        <taxon>Rhizobium</taxon>
    </lineage>
</organism>
<dbReference type="EMBL" id="FNXB01000146">
    <property type="protein sequence ID" value="SEI22699.1"/>
    <property type="molecule type" value="Genomic_DNA"/>
</dbReference>
<accession>A0A1K0JCV6</accession>
<gene>
    <name evidence="1" type="ORF">RTCCBAU85039_6895</name>
</gene>
<proteinExistence type="predicted"/>
<sequence length="52" mass="5998">MTTPLTTQPTPRWELQHFRIRLAFSAVYPEQIQTGVTDLGCDVARRLGWELP</sequence>
<protein>
    <submittedName>
        <fullName evidence="1">Uncharacterized protein</fullName>
    </submittedName>
</protein>
<evidence type="ECO:0000313" key="1">
    <source>
        <dbReference type="EMBL" id="SEI22699.1"/>
    </source>
</evidence>
<dbReference type="Proteomes" id="UP000183063">
    <property type="component" value="Unassembled WGS sequence"/>
</dbReference>
<name>A0A1K0JCV6_9HYPH</name>
<evidence type="ECO:0000313" key="2">
    <source>
        <dbReference type="Proteomes" id="UP000183063"/>
    </source>
</evidence>
<reference evidence="2" key="1">
    <citation type="submission" date="2016-10" db="EMBL/GenBank/DDBJ databases">
        <authorList>
            <person name="Wibberg D."/>
        </authorList>
    </citation>
    <scope>NUCLEOTIDE SEQUENCE [LARGE SCALE GENOMIC DNA]</scope>
</reference>
<dbReference type="AlphaFoldDB" id="A0A1K0JCV6"/>